<feature type="compositionally biased region" description="Pro residues" evidence="1">
    <location>
        <begin position="1"/>
        <end position="11"/>
    </location>
</feature>
<dbReference type="STRING" id="1095629.A0A0C9WK81"/>
<evidence type="ECO:0000313" key="2">
    <source>
        <dbReference type="EMBL" id="KIJ95984.1"/>
    </source>
</evidence>
<dbReference type="AlphaFoldDB" id="A0A0C9WK81"/>
<feature type="region of interest" description="Disordered" evidence="1">
    <location>
        <begin position="1"/>
        <end position="20"/>
    </location>
</feature>
<keyword evidence="3" id="KW-1185">Reference proteome</keyword>
<evidence type="ECO:0000256" key="1">
    <source>
        <dbReference type="SAM" id="MobiDB-lite"/>
    </source>
</evidence>
<accession>A0A0C9WK81</accession>
<name>A0A0C9WK81_9AGAR</name>
<proteinExistence type="predicted"/>
<dbReference type="EMBL" id="KN838736">
    <property type="protein sequence ID" value="KIJ95984.1"/>
    <property type="molecule type" value="Genomic_DNA"/>
</dbReference>
<sequence length="135" mass="15399">MTDPASPPVKPLMPLNGDHGAPTFNSDHPSELLHFFHQLEILFLCCGITSDVEKKDYVISYVDALLADLWEGIPSFKSDANTYNKFKAAVLNRYHDHDCKYNVSDLDMLIGEHQHLSIHLLNELSEYHLHFQIPP</sequence>
<dbReference type="Proteomes" id="UP000054477">
    <property type="component" value="Unassembled WGS sequence"/>
</dbReference>
<reference evidence="3" key="2">
    <citation type="submission" date="2015-01" db="EMBL/GenBank/DDBJ databases">
        <title>Evolutionary Origins and Diversification of the Mycorrhizal Mutualists.</title>
        <authorList>
            <consortium name="DOE Joint Genome Institute"/>
            <consortium name="Mycorrhizal Genomics Consortium"/>
            <person name="Kohler A."/>
            <person name="Kuo A."/>
            <person name="Nagy L.G."/>
            <person name="Floudas D."/>
            <person name="Copeland A."/>
            <person name="Barry K.W."/>
            <person name="Cichocki N."/>
            <person name="Veneault-Fourrey C."/>
            <person name="LaButti K."/>
            <person name="Lindquist E.A."/>
            <person name="Lipzen A."/>
            <person name="Lundell T."/>
            <person name="Morin E."/>
            <person name="Murat C."/>
            <person name="Riley R."/>
            <person name="Ohm R."/>
            <person name="Sun H."/>
            <person name="Tunlid A."/>
            <person name="Henrissat B."/>
            <person name="Grigoriev I.V."/>
            <person name="Hibbett D.S."/>
            <person name="Martin F."/>
        </authorList>
    </citation>
    <scope>NUCLEOTIDE SEQUENCE [LARGE SCALE GENOMIC DNA]</scope>
    <source>
        <strain evidence="3">LaAM-08-1</strain>
    </source>
</reference>
<protein>
    <submittedName>
        <fullName evidence="2">Unplaced genomic scaffold K443scaffold_201, whole genome shotgun sequence</fullName>
    </submittedName>
</protein>
<reference evidence="2 3" key="1">
    <citation type="submission" date="2014-04" db="EMBL/GenBank/DDBJ databases">
        <authorList>
            <consortium name="DOE Joint Genome Institute"/>
            <person name="Kuo A."/>
            <person name="Kohler A."/>
            <person name="Nagy L.G."/>
            <person name="Floudas D."/>
            <person name="Copeland A."/>
            <person name="Barry K.W."/>
            <person name="Cichocki N."/>
            <person name="Veneault-Fourrey C."/>
            <person name="LaButti K."/>
            <person name="Lindquist E.A."/>
            <person name="Lipzen A."/>
            <person name="Lundell T."/>
            <person name="Morin E."/>
            <person name="Murat C."/>
            <person name="Sun H."/>
            <person name="Tunlid A."/>
            <person name="Henrissat B."/>
            <person name="Grigoriev I.V."/>
            <person name="Hibbett D.S."/>
            <person name="Martin F."/>
            <person name="Nordberg H.P."/>
            <person name="Cantor M.N."/>
            <person name="Hua S.X."/>
        </authorList>
    </citation>
    <scope>NUCLEOTIDE SEQUENCE [LARGE SCALE GENOMIC DNA]</scope>
    <source>
        <strain evidence="2 3">LaAM-08-1</strain>
    </source>
</reference>
<dbReference type="OrthoDB" id="3260546at2759"/>
<dbReference type="HOGENOM" id="CLU_003921_3_3_1"/>
<organism evidence="2 3">
    <name type="scientific">Laccaria amethystina LaAM-08-1</name>
    <dbReference type="NCBI Taxonomy" id="1095629"/>
    <lineage>
        <taxon>Eukaryota</taxon>
        <taxon>Fungi</taxon>
        <taxon>Dikarya</taxon>
        <taxon>Basidiomycota</taxon>
        <taxon>Agaricomycotina</taxon>
        <taxon>Agaricomycetes</taxon>
        <taxon>Agaricomycetidae</taxon>
        <taxon>Agaricales</taxon>
        <taxon>Agaricineae</taxon>
        <taxon>Hydnangiaceae</taxon>
        <taxon>Laccaria</taxon>
    </lineage>
</organism>
<evidence type="ECO:0000313" key="3">
    <source>
        <dbReference type="Proteomes" id="UP000054477"/>
    </source>
</evidence>
<gene>
    <name evidence="2" type="ORF">K443DRAFT_10972</name>
</gene>